<name>A0A4C1ZLD9_EUMVA</name>
<dbReference type="EMBL" id="BGZK01001859">
    <property type="protein sequence ID" value="GBP87427.1"/>
    <property type="molecule type" value="Genomic_DNA"/>
</dbReference>
<dbReference type="AlphaFoldDB" id="A0A4C1ZLD9"/>
<gene>
    <name evidence="2" type="ORF">EVAR_60688_1</name>
</gene>
<evidence type="ECO:0000313" key="2">
    <source>
        <dbReference type="EMBL" id="GBP87427.1"/>
    </source>
</evidence>
<sequence length="160" mass="17065">MSKIKEGLDAEKLLRTSSSGARVCANAPPRVPSHNLIWVKICSGARFVMTCPEECAKLMLSVREPTAAGCYARRVIAVSIPVRSVLADSGVGSVNQLFCEGEGRQRRGRCNSKLSGSRGTASARRAPRPPGQNSSTSLLGFALMKCEAAKANFGLHAQIY</sequence>
<reference evidence="2 3" key="1">
    <citation type="journal article" date="2019" name="Commun. Biol.">
        <title>The bagworm genome reveals a unique fibroin gene that provides high tensile strength.</title>
        <authorList>
            <person name="Kono N."/>
            <person name="Nakamura H."/>
            <person name="Ohtoshi R."/>
            <person name="Tomita M."/>
            <person name="Numata K."/>
            <person name="Arakawa K."/>
        </authorList>
    </citation>
    <scope>NUCLEOTIDE SEQUENCE [LARGE SCALE GENOMIC DNA]</scope>
</reference>
<accession>A0A4C1ZLD9</accession>
<proteinExistence type="predicted"/>
<protein>
    <submittedName>
        <fullName evidence="2">Uncharacterized protein</fullName>
    </submittedName>
</protein>
<feature type="region of interest" description="Disordered" evidence="1">
    <location>
        <begin position="107"/>
        <end position="134"/>
    </location>
</feature>
<comment type="caution">
    <text evidence="2">The sequence shown here is derived from an EMBL/GenBank/DDBJ whole genome shotgun (WGS) entry which is preliminary data.</text>
</comment>
<keyword evidence="3" id="KW-1185">Reference proteome</keyword>
<dbReference type="Proteomes" id="UP000299102">
    <property type="component" value="Unassembled WGS sequence"/>
</dbReference>
<evidence type="ECO:0000256" key="1">
    <source>
        <dbReference type="SAM" id="MobiDB-lite"/>
    </source>
</evidence>
<evidence type="ECO:0000313" key="3">
    <source>
        <dbReference type="Proteomes" id="UP000299102"/>
    </source>
</evidence>
<organism evidence="2 3">
    <name type="scientific">Eumeta variegata</name>
    <name type="common">Bagworm moth</name>
    <name type="synonym">Eumeta japonica</name>
    <dbReference type="NCBI Taxonomy" id="151549"/>
    <lineage>
        <taxon>Eukaryota</taxon>
        <taxon>Metazoa</taxon>
        <taxon>Ecdysozoa</taxon>
        <taxon>Arthropoda</taxon>
        <taxon>Hexapoda</taxon>
        <taxon>Insecta</taxon>
        <taxon>Pterygota</taxon>
        <taxon>Neoptera</taxon>
        <taxon>Endopterygota</taxon>
        <taxon>Lepidoptera</taxon>
        <taxon>Glossata</taxon>
        <taxon>Ditrysia</taxon>
        <taxon>Tineoidea</taxon>
        <taxon>Psychidae</taxon>
        <taxon>Oiketicinae</taxon>
        <taxon>Eumeta</taxon>
    </lineage>
</organism>